<evidence type="ECO:0000313" key="4">
    <source>
        <dbReference type="Proteomes" id="UP000799439"/>
    </source>
</evidence>
<dbReference type="AlphaFoldDB" id="A0A9P4J0P7"/>
<dbReference type="InterPro" id="IPR029044">
    <property type="entry name" value="Nucleotide-diphossugar_trans"/>
</dbReference>
<feature type="compositionally biased region" description="Pro residues" evidence="1">
    <location>
        <begin position="52"/>
        <end position="61"/>
    </location>
</feature>
<keyword evidence="2" id="KW-0472">Membrane</keyword>
<dbReference type="Proteomes" id="UP000799439">
    <property type="component" value="Unassembled WGS sequence"/>
</dbReference>
<sequence>MAESPAKIQLPFHNGAQAIPRRFRPARSILTVVGLVALLLIFAFTSGEGGPGGPPPPPPDHPMQNQEDQLHEAAKHPIAPHIPEPPKGSCNGMNCVAYSQYAGRASALCNALMIFETLHKTGSQADRVLLHNQDWKAGDKNYMGKLLSRAKEYQVKLVPVKIAPTHGDDWSWQETFTKLYAFSQTQYKRILALDPESVLLQQMDDLFDTPPAKLAATMAYWLSDIKLSTNVLLIEPNKVDFDRIMAAIARRMPNEYDTDIVNKLFGSEATLIPHRRNNLITGEFRSGNNHAAYLGEGVEWNATLALEEARFVHFSDWNGPKPWDRENPDDVKNAVVPCWKHPDAEKEDCSSRDAWLRIYRDYLKRRMAVCDGR</sequence>
<evidence type="ECO:0000313" key="3">
    <source>
        <dbReference type="EMBL" id="KAF2150243.1"/>
    </source>
</evidence>
<keyword evidence="2" id="KW-1133">Transmembrane helix</keyword>
<comment type="caution">
    <text evidence="3">The sequence shown here is derived from an EMBL/GenBank/DDBJ whole genome shotgun (WGS) entry which is preliminary data.</text>
</comment>
<dbReference type="EMBL" id="ML996090">
    <property type="protein sequence ID" value="KAF2150243.1"/>
    <property type="molecule type" value="Genomic_DNA"/>
</dbReference>
<accession>A0A9P4J0P7</accession>
<keyword evidence="4" id="KW-1185">Reference proteome</keyword>
<protein>
    <submittedName>
        <fullName evidence="3">Glycosyltransferase family 8 protein</fullName>
    </submittedName>
</protein>
<evidence type="ECO:0000256" key="1">
    <source>
        <dbReference type="SAM" id="MobiDB-lite"/>
    </source>
</evidence>
<dbReference type="OrthoDB" id="2014201at2759"/>
<keyword evidence="2" id="KW-0812">Transmembrane</keyword>
<dbReference type="InterPro" id="IPR050587">
    <property type="entry name" value="GNT1/Glycosyltrans_8"/>
</dbReference>
<dbReference type="SUPFAM" id="SSF53448">
    <property type="entry name" value="Nucleotide-diphospho-sugar transferases"/>
    <property type="match status" value="1"/>
</dbReference>
<evidence type="ECO:0000256" key="2">
    <source>
        <dbReference type="SAM" id="Phobius"/>
    </source>
</evidence>
<name>A0A9P4J0P7_9PEZI</name>
<proteinExistence type="predicted"/>
<organism evidence="3 4">
    <name type="scientific">Myriangium duriaei CBS 260.36</name>
    <dbReference type="NCBI Taxonomy" id="1168546"/>
    <lineage>
        <taxon>Eukaryota</taxon>
        <taxon>Fungi</taxon>
        <taxon>Dikarya</taxon>
        <taxon>Ascomycota</taxon>
        <taxon>Pezizomycotina</taxon>
        <taxon>Dothideomycetes</taxon>
        <taxon>Dothideomycetidae</taxon>
        <taxon>Myriangiales</taxon>
        <taxon>Myriangiaceae</taxon>
        <taxon>Myriangium</taxon>
    </lineage>
</organism>
<feature type="region of interest" description="Disordered" evidence="1">
    <location>
        <begin position="48"/>
        <end position="71"/>
    </location>
</feature>
<dbReference type="PANTHER" id="PTHR11183">
    <property type="entry name" value="GLYCOGENIN SUBFAMILY MEMBER"/>
    <property type="match status" value="1"/>
</dbReference>
<reference evidence="3" key="1">
    <citation type="journal article" date="2020" name="Stud. Mycol.">
        <title>101 Dothideomycetes genomes: a test case for predicting lifestyles and emergence of pathogens.</title>
        <authorList>
            <person name="Haridas S."/>
            <person name="Albert R."/>
            <person name="Binder M."/>
            <person name="Bloem J."/>
            <person name="Labutti K."/>
            <person name="Salamov A."/>
            <person name="Andreopoulos B."/>
            <person name="Baker S."/>
            <person name="Barry K."/>
            <person name="Bills G."/>
            <person name="Bluhm B."/>
            <person name="Cannon C."/>
            <person name="Castanera R."/>
            <person name="Culley D."/>
            <person name="Daum C."/>
            <person name="Ezra D."/>
            <person name="Gonzalez J."/>
            <person name="Henrissat B."/>
            <person name="Kuo A."/>
            <person name="Liang C."/>
            <person name="Lipzen A."/>
            <person name="Lutzoni F."/>
            <person name="Magnuson J."/>
            <person name="Mondo S."/>
            <person name="Nolan M."/>
            <person name="Ohm R."/>
            <person name="Pangilinan J."/>
            <person name="Park H.-J."/>
            <person name="Ramirez L."/>
            <person name="Alfaro M."/>
            <person name="Sun H."/>
            <person name="Tritt A."/>
            <person name="Yoshinaga Y."/>
            <person name="Zwiers L.-H."/>
            <person name="Turgeon B."/>
            <person name="Goodwin S."/>
            <person name="Spatafora J."/>
            <person name="Crous P."/>
            <person name="Grigoriev I."/>
        </authorList>
    </citation>
    <scope>NUCLEOTIDE SEQUENCE</scope>
    <source>
        <strain evidence="3">CBS 260.36</strain>
    </source>
</reference>
<gene>
    <name evidence="3" type="ORF">K461DRAFT_41642</name>
</gene>
<feature type="transmembrane region" description="Helical" evidence="2">
    <location>
        <begin position="29"/>
        <end position="47"/>
    </location>
</feature>
<dbReference type="Gene3D" id="3.90.550.10">
    <property type="entry name" value="Spore Coat Polysaccharide Biosynthesis Protein SpsA, Chain A"/>
    <property type="match status" value="1"/>
</dbReference>